<organism evidence="2 3">
    <name type="scientific">Trichinella spiralis</name>
    <name type="common">Trichina worm</name>
    <dbReference type="NCBI Taxonomy" id="6334"/>
    <lineage>
        <taxon>Eukaryota</taxon>
        <taxon>Metazoa</taxon>
        <taxon>Ecdysozoa</taxon>
        <taxon>Nematoda</taxon>
        <taxon>Enoplea</taxon>
        <taxon>Dorylaimia</taxon>
        <taxon>Trichinellida</taxon>
        <taxon>Trichinellidae</taxon>
        <taxon>Trichinella</taxon>
    </lineage>
</organism>
<feature type="compositionally biased region" description="Polar residues" evidence="1">
    <location>
        <begin position="177"/>
        <end position="233"/>
    </location>
</feature>
<comment type="caution">
    <text evidence="2">The sequence shown here is derived from an EMBL/GenBank/DDBJ whole genome shotgun (WGS) entry which is preliminary data.</text>
</comment>
<dbReference type="EMBL" id="JYDH01000122">
    <property type="protein sequence ID" value="KRY31262.1"/>
    <property type="molecule type" value="Genomic_DNA"/>
</dbReference>
<gene>
    <name evidence="2" type="ORF">T01_8346</name>
</gene>
<dbReference type="STRING" id="6334.A0A0V1B2N5"/>
<feature type="region of interest" description="Disordered" evidence="1">
    <location>
        <begin position="423"/>
        <end position="481"/>
    </location>
</feature>
<evidence type="ECO:0000313" key="3">
    <source>
        <dbReference type="Proteomes" id="UP000054776"/>
    </source>
</evidence>
<sequence length="481" mass="50966">MGPDVSGLNDRDAMMVNLLYAAAVEANQAKSSSPMQMPSSNFDMTQHTATKVTQPLVHPSLVVPPLSVGSLPHQVQSSLLVPPLSTGELTQQGQPLSAVPPSTTGRLAHQGQPLSAAPPLTTGTFAHQVQPSLLVPPLSTGELTQQRQLLSAAPPFTTGRLTQQGQPLSAVPSLTTGRLTQQGQPLSAVPPSTTGRLTQQGQPLSAVPPSTTGRLTQQGQPLSAVPPSTTGRLTQPVQSSSVVQTSTADGLAKQLKPSLIAPPVVATAGRMTQQAQATSAVQSLTSSKLNQNSNRVSVQSFQTSRIGISKSKPSPTTTIRRIYTPAPATTRRVTYIEKTPGIPHSAIQQAGSSVSTMFYPVYSRNVQPVSSATWNPRIVQQVQFRKVRPMSNFVNIPAPPSLPSYRQQRGQVSENSRILSGLMSASDLPTPPPLPFQLDGDPSLFPTPPPTGFQSEATTRTAKLPPRNPFQQIVAKSPLWK</sequence>
<dbReference type="OrthoDB" id="5919496at2759"/>
<keyword evidence="3" id="KW-1185">Reference proteome</keyword>
<feature type="compositionally biased region" description="Polar residues" evidence="1">
    <location>
        <begin position="87"/>
        <end position="105"/>
    </location>
</feature>
<feature type="region of interest" description="Disordered" evidence="1">
    <location>
        <begin position="177"/>
        <end position="240"/>
    </location>
</feature>
<reference evidence="2 3" key="1">
    <citation type="submission" date="2015-01" db="EMBL/GenBank/DDBJ databases">
        <title>Evolution of Trichinella species and genotypes.</title>
        <authorList>
            <person name="Korhonen P.K."/>
            <person name="Edoardo P."/>
            <person name="Giuseppe L.R."/>
            <person name="Gasser R.B."/>
        </authorList>
    </citation>
    <scope>NUCLEOTIDE SEQUENCE [LARGE SCALE GENOMIC DNA]</scope>
    <source>
        <strain evidence="2">ISS3</strain>
    </source>
</reference>
<proteinExistence type="predicted"/>
<feature type="region of interest" description="Disordered" evidence="1">
    <location>
        <begin position="86"/>
        <end position="116"/>
    </location>
</feature>
<dbReference type="Proteomes" id="UP000054776">
    <property type="component" value="Unassembled WGS sequence"/>
</dbReference>
<name>A0A0V1B2N5_TRISP</name>
<feature type="compositionally biased region" description="Polar residues" evidence="1">
    <location>
        <begin position="452"/>
        <end position="461"/>
    </location>
</feature>
<protein>
    <submittedName>
        <fullName evidence="2">Uncharacterized protein</fullName>
    </submittedName>
</protein>
<accession>A0A0V1B2N5</accession>
<evidence type="ECO:0000313" key="2">
    <source>
        <dbReference type="EMBL" id="KRY31262.1"/>
    </source>
</evidence>
<dbReference type="AlphaFoldDB" id="A0A0V1B2N5"/>
<evidence type="ECO:0000256" key="1">
    <source>
        <dbReference type="SAM" id="MobiDB-lite"/>
    </source>
</evidence>
<dbReference type="InParanoid" id="A0A0V1B2N5"/>